<reference evidence="1 2" key="1">
    <citation type="submission" date="2021-12" db="EMBL/GenBank/DDBJ databases">
        <title>Discovery of the Pendulisporaceae a myxobacterial family with distinct sporulation behavior and unique specialized metabolism.</title>
        <authorList>
            <person name="Garcia R."/>
            <person name="Popoff A."/>
            <person name="Bader C.D."/>
            <person name="Loehr J."/>
            <person name="Walesch S."/>
            <person name="Walt C."/>
            <person name="Boldt J."/>
            <person name="Bunk B."/>
            <person name="Haeckl F.J.F.P.J."/>
            <person name="Gunesch A.P."/>
            <person name="Birkelbach J."/>
            <person name="Nuebel U."/>
            <person name="Pietschmann T."/>
            <person name="Bach T."/>
            <person name="Mueller R."/>
        </authorList>
    </citation>
    <scope>NUCLEOTIDE SEQUENCE [LARGE SCALE GENOMIC DNA]</scope>
    <source>
        <strain evidence="1 2">MSr11954</strain>
    </source>
</reference>
<dbReference type="SUPFAM" id="SSF51735">
    <property type="entry name" value="NAD(P)-binding Rossmann-fold domains"/>
    <property type="match status" value="1"/>
</dbReference>
<evidence type="ECO:0000313" key="1">
    <source>
        <dbReference type="EMBL" id="WXB13851.1"/>
    </source>
</evidence>
<protein>
    <submittedName>
        <fullName evidence="1">NAD(P)-dependent oxidoreductase</fullName>
    </submittedName>
</protein>
<gene>
    <name evidence="1" type="ORF">LZC94_39210</name>
</gene>
<dbReference type="EMBL" id="CP089984">
    <property type="protein sequence ID" value="WXB13851.1"/>
    <property type="molecule type" value="Genomic_DNA"/>
</dbReference>
<accession>A0ABZ2LSF4</accession>
<dbReference type="Gene3D" id="3.40.50.720">
    <property type="entry name" value="NAD(P)-binding Rossmann-like Domain"/>
    <property type="match status" value="1"/>
</dbReference>
<sequence length="337" mass="35408">MSTSARAQNPVLIVGGSGVVGSLSAKILRQLHPDLPITLAGRDPNKAAAVAREVGGADGVAVDLGRADLGLPEGRAFSAIVMFTKDETLHAMRYAQAKGTPYLGLSSALFEMGPEVSAFVHAPKGAPILMDSSWLAGTAILPTLQFARAFRSIDAIAIGAVLDERDMGGPSAYADYDRIMRAARTAMILKNGKWIWAGDDGTRRFTRVDGTEVEGQAYHAMDTVGLAAATGAANVRLDIHLGESSSRGRGEPFSTEVIVEIEGRTNDGAAARVRHELVHPEGQAPMTAVGVAVGVERLLGLAGGDPVAPGLHLPETLIEPDYMVKRLKEFGARIGRA</sequence>
<organism evidence="1 2">
    <name type="scientific">Pendulispora albinea</name>
    <dbReference type="NCBI Taxonomy" id="2741071"/>
    <lineage>
        <taxon>Bacteria</taxon>
        <taxon>Pseudomonadati</taxon>
        <taxon>Myxococcota</taxon>
        <taxon>Myxococcia</taxon>
        <taxon>Myxococcales</taxon>
        <taxon>Sorangiineae</taxon>
        <taxon>Pendulisporaceae</taxon>
        <taxon>Pendulispora</taxon>
    </lineage>
</organism>
<proteinExistence type="predicted"/>
<dbReference type="RefSeq" id="WP_394823468.1">
    <property type="nucleotide sequence ID" value="NZ_CP089984.1"/>
</dbReference>
<dbReference type="Proteomes" id="UP001370348">
    <property type="component" value="Chromosome"/>
</dbReference>
<dbReference type="InterPro" id="IPR036291">
    <property type="entry name" value="NAD(P)-bd_dom_sf"/>
</dbReference>
<name>A0ABZ2LSF4_9BACT</name>
<evidence type="ECO:0000313" key="2">
    <source>
        <dbReference type="Proteomes" id="UP001370348"/>
    </source>
</evidence>
<keyword evidence="2" id="KW-1185">Reference proteome</keyword>